<evidence type="ECO:0000313" key="3">
    <source>
        <dbReference type="Proteomes" id="UP000198508"/>
    </source>
</evidence>
<name>A0A1I0GF90_9FIRM</name>
<reference evidence="3" key="1">
    <citation type="submission" date="2016-10" db="EMBL/GenBank/DDBJ databases">
        <authorList>
            <person name="Varghese N."/>
            <person name="Submissions S."/>
        </authorList>
    </citation>
    <scope>NUCLEOTIDE SEQUENCE [LARGE SCALE GENOMIC DNA]</scope>
    <source>
        <strain evidence="3">NLAE-zl-G277</strain>
    </source>
</reference>
<dbReference type="Proteomes" id="UP000198508">
    <property type="component" value="Unassembled WGS sequence"/>
</dbReference>
<proteinExistence type="predicted"/>
<keyword evidence="1" id="KW-0472">Membrane</keyword>
<keyword evidence="1" id="KW-0812">Transmembrane</keyword>
<evidence type="ECO:0000256" key="1">
    <source>
        <dbReference type="SAM" id="Phobius"/>
    </source>
</evidence>
<feature type="transmembrane region" description="Helical" evidence="1">
    <location>
        <begin position="7"/>
        <end position="26"/>
    </location>
</feature>
<feature type="transmembrane region" description="Helical" evidence="1">
    <location>
        <begin position="32"/>
        <end position="52"/>
    </location>
</feature>
<protein>
    <submittedName>
        <fullName evidence="2">Uncharacterized protein</fullName>
    </submittedName>
</protein>
<gene>
    <name evidence="2" type="ORF">SAMN05216313_111103</name>
</gene>
<keyword evidence="3" id="KW-1185">Reference proteome</keyword>
<feature type="transmembrane region" description="Helical" evidence="1">
    <location>
        <begin position="57"/>
        <end position="74"/>
    </location>
</feature>
<dbReference type="RefSeq" id="WP_092363993.1">
    <property type="nucleotide sequence ID" value="NZ_FOIM01000011.1"/>
</dbReference>
<evidence type="ECO:0000313" key="2">
    <source>
        <dbReference type="EMBL" id="SET68943.1"/>
    </source>
</evidence>
<accession>A0A1I0GF90</accession>
<feature type="transmembrane region" description="Helical" evidence="1">
    <location>
        <begin position="80"/>
        <end position="98"/>
    </location>
</feature>
<keyword evidence="1" id="KW-1133">Transmembrane helix</keyword>
<sequence>MKTGAKVWLWIMLVANVMALVSYLFLTLTAPAYILYIVAEAGMITAVCLMLFFRRRLGFYLFLCIAAVALVMNIMFGAPIISSLIGAVVGPLITYLVLKGSWEAMS</sequence>
<dbReference type="EMBL" id="FOIM01000011">
    <property type="protein sequence ID" value="SET68943.1"/>
    <property type="molecule type" value="Genomic_DNA"/>
</dbReference>
<organism evidence="2 3">
    <name type="scientific">Enterocloster lavalensis</name>
    <dbReference type="NCBI Taxonomy" id="460384"/>
    <lineage>
        <taxon>Bacteria</taxon>
        <taxon>Bacillati</taxon>
        <taxon>Bacillota</taxon>
        <taxon>Clostridia</taxon>
        <taxon>Lachnospirales</taxon>
        <taxon>Lachnospiraceae</taxon>
        <taxon>Enterocloster</taxon>
    </lineage>
</organism>
<dbReference type="AlphaFoldDB" id="A0A1I0GF90"/>